<gene>
    <name evidence="1" type="ORF">NM688_g3058</name>
</gene>
<reference evidence="1" key="1">
    <citation type="submission" date="2022-07" db="EMBL/GenBank/DDBJ databases">
        <title>Genome Sequence of Phlebia brevispora.</title>
        <authorList>
            <person name="Buettner E."/>
        </authorList>
    </citation>
    <scope>NUCLEOTIDE SEQUENCE</scope>
    <source>
        <strain evidence="1">MPL23</strain>
    </source>
</reference>
<sequence length="713" mass="76913">MPPVSLVADPDCAGWVGSSNEYKLKGTPSTADWHSIHRHAHRVKLIALAGTIAATGARTAGTPNDTLYGTTLPERVPKLPGLSLCPTSLLSVNGQVSQLPQNIEGFLQAEDAFATTGQAFPTLTVVMLGYTPGLAELERPGQSKLSRAHRELIAKLSELQYIEKAIPLPNAWQTSLRVFAALRNLRNLALVLLDFRPDKFGKYAATVTDALTAIQAPHLRSLKAILHTLRSDANIKRMLDAAADFSIPEDVTLMVSAEDELSDNLIASERVAVVSGSAFAPLLRLKGFRSLTVSGNVGCTIDASSILSLMTRCPRLYMVCLTMNTAAPLEDAALATAEPLPKTNAGRVFELNDMSADKMTAYSTLTGGWEMGGRRANANDGAQSGTTRLRRYRSIKSACRVSNFTTWRSRLLPSIVAFLFGAWPTARVLRDDYTGNCVSCCECLLLVTTCFDASRSICRRLAFGCAVTIAPSILPRSCANCLTLRALSSRCYTIGTTATIAASFLIRSIGVGGRDRDMMLKRAQLSVVSPSRGRETEIQLPKSSIFSLNTYVLHTLVARIFHNCVSDGYLLHEYLKHSAKCVLHPTPVRLDDEKVHKCTGNVPLGVIEELRMLRAHRITQAMNCRIGGGARGGFAEGIGGPVGGVLGGDFNGSRADAGMKLTQALQELVRHDSVQVAGKGACRSVRKAETVKGMAVQKPEMQTRCQRGVTAKE</sequence>
<comment type="caution">
    <text evidence="1">The sequence shown here is derived from an EMBL/GenBank/DDBJ whole genome shotgun (WGS) entry which is preliminary data.</text>
</comment>
<accession>A0ACC1T6Y0</accession>
<dbReference type="Proteomes" id="UP001148662">
    <property type="component" value="Unassembled WGS sequence"/>
</dbReference>
<protein>
    <submittedName>
        <fullName evidence="1">Uncharacterized protein</fullName>
    </submittedName>
</protein>
<organism evidence="1 2">
    <name type="scientific">Phlebia brevispora</name>
    <dbReference type="NCBI Taxonomy" id="194682"/>
    <lineage>
        <taxon>Eukaryota</taxon>
        <taxon>Fungi</taxon>
        <taxon>Dikarya</taxon>
        <taxon>Basidiomycota</taxon>
        <taxon>Agaricomycotina</taxon>
        <taxon>Agaricomycetes</taxon>
        <taxon>Polyporales</taxon>
        <taxon>Meruliaceae</taxon>
        <taxon>Phlebia</taxon>
    </lineage>
</organism>
<keyword evidence="2" id="KW-1185">Reference proteome</keyword>
<evidence type="ECO:0000313" key="2">
    <source>
        <dbReference type="Proteomes" id="UP001148662"/>
    </source>
</evidence>
<evidence type="ECO:0000313" key="1">
    <source>
        <dbReference type="EMBL" id="KAJ3554533.1"/>
    </source>
</evidence>
<proteinExistence type="predicted"/>
<dbReference type="EMBL" id="JANHOG010000421">
    <property type="protein sequence ID" value="KAJ3554533.1"/>
    <property type="molecule type" value="Genomic_DNA"/>
</dbReference>
<name>A0ACC1T6Y0_9APHY</name>